<evidence type="ECO:0000313" key="10">
    <source>
        <dbReference type="Proteomes" id="UP000586095"/>
    </source>
</evidence>
<comment type="caution">
    <text evidence="9">The sequence shown here is derived from an EMBL/GenBank/DDBJ whole genome shotgun (WGS) entry which is preliminary data.</text>
</comment>
<dbReference type="PANTHER" id="PTHR47917:SF1">
    <property type="entry name" value="COENZYME F420:L-GLUTAMATE LIGASE"/>
    <property type="match status" value="1"/>
</dbReference>
<dbReference type="SUPFAM" id="SSF144010">
    <property type="entry name" value="CofE-like"/>
    <property type="match status" value="1"/>
</dbReference>
<evidence type="ECO:0000256" key="7">
    <source>
        <dbReference type="ARBA" id="ARBA00023211"/>
    </source>
</evidence>
<dbReference type="Pfam" id="PF01996">
    <property type="entry name" value="F420_ligase"/>
    <property type="match status" value="1"/>
</dbReference>
<keyword evidence="1 9" id="KW-0436">Ligase</keyword>
<keyword evidence="4" id="KW-0460">Magnesium</keyword>
<dbReference type="GO" id="GO:0052619">
    <property type="term" value="F:coenzyme F420-1:gamma-L-glutamate ligase activity"/>
    <property type="evidence" value="ECO:0007669"/>
    <property type="project" value="UniProtKB-EC"/>
</dbReference>
<name>A0A852R4P3_9MICO</name>
<keyword evidence="7" id="KW-0464">Manganese</keyword>
<keyword evidence="5" id="KW-0630">Potassium</keyword>
<evidence type="ECO:0000313" key="9">
    <source>
        <dbReference type="EMBL" id="NYD25439.1"/>
    </source>
</evidence>
<organism evidence="9 10">
    <name type="scientific">Leucobacter aridicollis</name>
    <dbReference type="NCBI Taxonomy" id="283878"/>
    <lineage>
        <taxon>Bacteria</taxon>
        <taxon>Bacillati</taxon>
        <taxon>Actinomycetota</taxon>
        <taxon>Actinomycetes</taxon>
        <taxon>Micrococcales</taxon>
        <taxon>Microbacteriaceae</taxon>
        <taxon>Leucobacter</taxon>
    </lineage>
</organism>
<evidence type="ECO:0000256" key="6">
    <source>
        <dbReference type="ARBA" id="ARBA00023134"/>
    </source>
</evidence>
<dbReference type="Proteomes" id="UP000586095">
    <property type="component" value="Unassembled WGS sequence"/>
</dbReference>
<keyword evidence="10" id="KW-1185">Reference proteome</keyword>
<dbReference type="RefSeq" id="WP_185985925.1">
    <property type="nucleotide sequence ID" value="NZ_BAAALZ010000003.1"/>
</dbReference>
<dbReference type="GO" id="GO:0005525">
    <property type="term" value="F:GTP binding"/>
    <property type="evidence" value="ECO:0007669"/>
    <property type="project" value="UniProtKB-KW"/>
</dbReference>
<protein>
    <submittedName>
        <fullName evidence="9">Coenzyme F420-0:L-glutamate ligase/coenzyme F420-1:gamma-L-glutamate ligase</fullName>
        <ecNumber evidence="9">6.3.2.31</ecNumber>
        <ecNumber evidence="9">6.3.2.34</ecNumber>
    </submittedName>
</protein>
<evidence type="ECO:0000256" key="2">
    <source>
        <dbReference type="ARBA" id="ARBA00022723"/>
    </source>
</evidence>
<proteinExistence type="predicted"/>
<accession>A0A852R4P3</accession>
<reference evidence="9 10" key="1">
    <citation type="submission" date="2020-07" db="EMBL/GenBank/DDBJ databases">
        <title>Sequencing the genomes of 1000 actinobacteria strains.</title>
        <authorList>
            <person name="Klenk H.-P."/>
        </authorList>
    </citation>
    <scope>NUCLEOTIDE SEQUENCE [LARGE SCALE GENOMIC DNA]</scope>
    <source>
        <strain evidence="9 10">DSM 17380</strain>
    </source>
</reference>
<evidence type="ECO:0000259" key="8">
    <source>
        <dbReference type="Pfam" id="PF01996"/>
    </source>
</evidence>
<dbReference type="EMBL" id="JACCBD010000001">
    <property type="protein sequence ID" value="NYD25439.1"/>
    <property type="molecule type" value="Genomic_DNA"/>
</dbReference>
<evidence type="ECO:0000256" key="5">
    <source>
        <dbReference type="ARBA" id="ARBA00022958"/>
    </source>
</evidence>
<feature type="domain" description="Coenzyme F420:L-glutamate ligase-like" evidence="8">
    <location>
        <begin position="15"/>
        <end position="211"/>
    </location>
</feature>
<evidence type="ECO:0000256" key="3">
    <source>
        <dbReference type="ARBA" id="ARBA00022741"/>
    </source>
</evidence>
<evidence type="ECO:0000256" key="4">
    <source>
        <dbReference type="ARBA" id="ARBA00022842"/>
    </source>
</evidence>
<gene>
    <name evidence="9" type="ORF">BJ960_000242</name>
</gene>
<dbReference type="AlphaFoldDB" id="A0A852R4P3"/>
<sequence length="266" mass="27969">MQRTPGLEIIPLIGLPEFTPDHSLATEIVRSLVGIAVDDGDVLAVTSKVVSKVEGCFVPASERAELIERDTVRVVARMRGPNASAIVENRLGVVAAAAGVDASNVAGDWVLALPEDPDASARRLANELRDALGIDLGIVITDTVGRPWRYGQTDIAIGSANVALYADERGGKDTAGKPLTVTQRCVADEIAAASDLVKGKTAGIPVALVRGLGEYVVPGTDQRARHINRDLELDLFSLGTQEAFEEGYRSALAAVAAGKVLDPRAE</sequence>
<dbReference type="GO" id="GO:0052618">
    <property type="term" value="F:coenzyme F420-0:L-glutamate ligase activity"/>
    <property type="evidence" value="ECO:0007669"/>
    <property type="project" value="UniProtKB-EC"/>
</dbReference>
<dbReference type="EC" id="6.3.2.34" evidence="9"/>
<dbReference type="GO" id="GO:0046872">
    <property type="term" value="F:metal ion binding"/>
    <property type="evidence" value="ECO:0007669"/>
    <property type="project" value="UniProtKB-KW"/>
</dbReference>
<dbReference type="Gene3D" id="3.30.1330.100">
    <property type="entry name" value="CofE-like"/>
    <property type="match status" value="2"/>
</dbReference>
<dbReference type="NCBIfam" id="TIGR01916">
    <property type="entry name" value="F420_cofE"/>
    <property type="match status" value="1"/>
</dbReference>
<dbReference type="EC" id="6.3.2.31" evidence="9"/>
<dbReference type="InterPro" id="IPR008225">
    <property type="entry name" value="F420-0_g-glutamyl_ligase"/>
</dbReference>
<evidence type="ECO:0000256" key="1">
    <source>
        <dbReference type="ARBA" id="ARBA00022598"/>
    </source>
</evidence>
<dbReference type="InterPro" id="IPR002847">
    <property type="entry name" value="F420-0_gamma-glut_ligase-dom"/>
</dbReference>
<dbReference type="PANTHER" id="PTHR47917">
    <property type="match status" value="1"/>
</dbReference>
<keyword evidence="2" id="KW-0479">Metal-binding</keyword>
<keyword evidence="6" id="KW-0342">GTP-binding</keyword>
<keyword evidence="3" id="KW-0547">Nucleotide-binding</keyword>